<dbReference type="RefSeq" id="WP_158014141.1">
    <property type="nucleotide sequence ID" value="NZ_CP006644.1"/>
</dbReference>
<gene>
    <name evidence="2" type="ORF">NX02_22265</name>
</gene>
<protein>
    <submittedName>
        <fullName evidence="2">Uncharacterized protein</fullName>
    </submittedName>
</protein>
<dbReference type="PATRIC" id="fig|1123269.5.peg.4353"/>
<evidence type="ECO:0000256" key="1">
    <source>
        <dbReference type="SAM" id="MobiDB-lite"/>
    </source>
</evidence>
<dbReference type="AlphaFoldDB" id="W0AG45"/>
<keyword evidence="3" id="KW-1185">Reference proteome</keyword>
<dbReference type="HOGENOM" id="CLU_2994402_0_0_5"/>
<dbReference type="STRING" id="1123269.NX02_22265"/>
<evidence type="ECO:0000313" key="2">
    <source>
        <dbReference type="EMBL" id="AHE56076.1"/>
    </source>
</evidence>
<dbReference type="EMBL" id="CP006644">
    <property type="protein sequence ID" value="AHE56076.1"/>
    <property type="molecule type" value="Genomic_DNA"/>
</dbReference>
<sequence length="57" mass="6162">MSKARNISTEHREKGSARSPSDTLDRPAKDDKPAGAWQPGRDEGRIEPADQDEGGEG</sequence>
<evidence type="ECO:0000313" key="3">
    <source>
        <dbReference type="Proteomes" id="UP000018851"/>
    </source>
</evidence>
<feature type="region of interest" description="Disordered" evidence="1">
    <location>
        <begin position="1"/>
        <end position="57"/>
    </location>
</feature>
<accession>W0AG45</accession>
<organism evidence="2 3">
    <name type="scientific">Sphingomonas sanxanigenens DSM 19645 = NX02</name>
    <dbReference type="NCBI Taxonomy" id="1123269"/>
    <lineage>
        <taxon>Bacteria</taxon>
        <taxon>Pseudomonadati</taxon>
        <taxon>Pseudomonadota</taxon>
        <taxon>Alphaproteobacteria</taxon>
        <taxon>Sphingomonadales</taxon>
        <taxon>Sphingomonadaceae</taxon>
        <taxon>Sphingomonas</taxon>
    </lineage>
</organism>
<dbReference type="Proteomes" id="UP000018851">
    <property type="component" value="Chromosome"/>
</dbReference>
<dbReference type="KEGG" id="ssan:NX02_22265"/>
<name>W0AG45_9SPHN</name>
<proteinExistence type="predicted"/>
<reference evidence="2 3" key="1">
    <citation type="submission" date="2013-07" db="EMBL/GenBank/DDBJ databases">
        <title>Completed genome of Sphingomonas sanxanigenens NX02.</title>
        <authorList>
            <person name="Ma T."/>
            <person name="Huang H."/>
            <person name="Wu M."/>
            <person name="Li X."/>
            <person name="Li G."/>
        </authorList>
    </citation>
    <scope>NUCLEOTIDE SEQUENCE [LARGE SCALE GENOMIC DNA]</scope>
    <source>
        <strain evidence="2 3">NX02</strain>
    </source>
</reference>
<feature type="compositionally biased region" description="Basic and acidic residues" evidence="1">
    <location>
        <begin position="23"/>
        <end position="33"/>
    </location>
</feature>